<keyword evidence="5" id="KW-0658">Purine biosynthesis</keyword>
<feature type="domain" description="PurM-like N-terminal" evidence="7">
    <location>
        <begin position="1"/>
        <end position="74"/>
    </location>
</feature>
<dbReference type="NCBIfam" id="TIGR00878">
    <property type="entry name" value="purM"/>
    <property type="match status" value="1"/>
</dbReference>
<evidence type="ECO:0000256" key="4">
    <source>
        <dbReference type="ARBA" id="ARBA00022741"/>
    </source>
</evidence>
<reference evidence="9" key="1">
    <citation type="thesis" date="2020" institute="ProQuest LLC" country="789 East Eisenhower Parkway, Ann Arbor, MI, USA">
        <title>Comparative Genomics and Chromosome Evolution.</title>
        <authorList>
            <person name="Mudd A.B."/>
        </authorList>
    </citation>
    <scope>NUCLEOTIDE SEQUENCE</scope>
    <source>
        <strain evidence="9">237g6f4</strain>
        <tissue evidence="9">Blood</tissue>
    </source>
</reference>
<dbReference type="GO" id="GO:0005524">
    <property type="term" value="F:ATP binding"/>
    <property type="evidence" value="ECO:0007669"/>
    <property type="project" value="UniProtKB-KW"/>
</dbReference>
<keyword evidence="10" id="KW-1185">Reference proteome</keyword>
<dbReference type="EC" id="6.3.3.1" evidence="2"/>
<dbReference type="SUPFAM" id="SSF56042">
    <property type="entry name" value="PurM C-terminal domain-like"/>
    <property type="match status" value="1"/>
</dbReference>
<protein>
    <recommendedName>
        <fullName evidence="2">phosphoribosylformylglycinamidine cyclo-ligase</fullName>
        <ecNumber evidence="2">6.3.3.1</ecNumber>
    </recommendedName>
</protein>
<dbReference type="GO" id="GO:0046084">
    <property type="term" value="P:adenine biosynthetic process"/>
    <property type="evidence" value="ECO:0007669"/>
    <property type="project" value="TreeGrafter"/>
</dbReference>
<dbReference type="Proteomes" id="UP000824782">
    <property type="component" value="Unassembled WGS sequence"/>
</dbReference>
<dbReference type="EMBL" id="WNYA01039937">
    <property type="protein sequence ID" value="KAG8536662.1"/>
    <property type="molecule type" value="Genomic_DNA"/>
</dbReference>
<dbReference type="AlphaFoldDB" id="A0AAV6YHS7"/>
<keyword evidence="6" id="KW-0067">ATP-binding</keyword>
<evidence type="ECO:0000313" key="9">
    <source>
        <dbReference type="EMBL" id="KAG8536662.1"/>
    </source>
</evidence>
<name>A0AAV6YHS7_ENGPU</name>
<proteinExistence type="predicted"/>
<dbReference type="InterPro" id="IPR036921">
    <property type="entry name" value="PurM-like_N_sf"/>
</dbReference>
<dbReference type="GO" id="GO:0005829">
    <property type="term" value="C:cytosol"/>
    <property type="evidence" value="ECO:0007669"/>
    <property type="project" value="TreeGrafter"/>
</dbReference>
<dbReference type="PANTHER" id="PTHR10520">
    <property type="entry name" value="TRIFUNCTIONAL PURINE BIOSYNTHETIC PROTEIN ADENOSINE-3-RELATED"/>
    <property type="match status" value="1"/>
</dbReference>
<evidence type="ECO:0000256" key="2">
    <source>
        <dbReference type="ARBA" id="ARBA00013047"/>
    </source>
</evidence>
<evidence type="ECO:0000256" key="5">
    <source>
        <dbReference type="ARBA" id="ARBA00022755"/>
    </source>
</evidence>
<dbReference type="Gene3D" id="3.90.650.10">
    <property type="entry name" value="PurM-like C-terminal domain"/>
    <property type="match status" value="1"/>
</dbReference>
<accession>A0AAV6YHS7</accession>
<dbReference type="PANTHER" id="PTHR10520:SF12">
    <property type="entry name" value="TRIFUNCTIONAL PURINE BIOSYNTHETIC PROTEIN ADENOSINE-3"/>
    <property type="match status" value="1"/>
</dbReference>
<dbReference type="InterPro" id="IPR004733">
    <property type="entry name" value="PurM_cligase"/>
</dbReference>
<dbReference type="FunFam" id="3.90.650.10:FF:000007">
    <property type="entry name" value="Trifunctional purine biosynthetic protein adenosine-3"/>
    <property type="match status" value="1"/>
</dbReference>
<keyword evidence="4" id="KW-0547">Nucleotide-binding</keyword>
<evidence type="ECO:0000256" key="3">
    <source>
        <dbReference type="ARBA" id="ARBA00022598"/>
    </source>
</evidence>
<dbReference type="GO" id="GO:0006189">
    <property type="term" value="P:'de novo' IMP biosynthetic process"/>
    <property type="evidence" value="ECO:0007669"/>
    <property type="project" value="InterPro"/>
</dbReference>
<dbReference type="Pfam" id="PF00586">
    <property type="entry name" value="AIRS"/>
    <property type="match status" value="1"/>
</dbReference>
<dbReference type="InterPro" id="IPR036676">
    <property type="entry name" value="PurM-like_C_sf"/>
</dbReference>
<feature type="domain" description="PurM-like C-terminal" evidence="8">
    <location>
        <begin position="88"/>
        <end position="252"/>
    </location>
</feature>
<evidence type="ECO:0000256" key="6">
    <source>
        <dbReference type="ARBA" id="ARBA00022840"/>
    </source>
</evidence>
<comment type="caution">
    <text evidence="9">The sequence shown here is derived from an EMBL/GenBank/DDBJ whole genome shotgun (WGS) entry which is preliminary data.</text>
</comment>
<dbReference type="SUPFAM" id="SSF55326">
    <property type="entry name" value="PurM N-terminal domain-like"/>
    <property type="match status" value="1"/>
</dbReference>
<dbReference type="InterPro" id="IPR016188">
    <property type="entry name" value="PurM-like_N"/>
</dbReference>
<dbReference type="InterPro" id="IPR010918">
    <property type="entry name" value="PurM-like_C_dom"/>
</dbReference>
<dbReference type="Pfam" id="PF02769">
    <property type="entry name" value="AIRS_C"/>
    <property type="match status" value="1"/>
</dbReference>
<gene>
    <name evidence="9" type="ORF">GDO81_025919</name>
</gene>
<keyword evidence="3" id="KW-0436">Ligase</keyword>
<dbReference type="GO" id="GO:0004637">
    <property type="term" value="F:phosphoribosylamine-glycine ligase activity"/>
    <property type="evidence" value="ECO:0007669"/>
    <property type="project" value="TreeGrafter"/>
</dbReference>
<dbReference type="CDD" id="cd02196">
    <property type="entry name" value="PurM"/>
    <property type="match status" value="1"/>
</dbReference>
<evidence type="ECO:0000259" key="7">
    <source>
        <dbReference type="Pfam" id="PF00586"/>
    </source>
</evidence>
<sequence length="309" mass="32301">MCVNDILAQGAEPLFFLDYFGCGALDVSAESVVSGIAKACQMAGCALLGGETAEMPGMYAPGEYDLAGFAVGAVERGCMLPLLEKISAGDLVIGVSSSGVHSNGFSLVRKVLEKSSLELSSPAPVGCGNGTFGEVLLTPTKIYSKTLLPVLKSGHVKAYAHITGGGLLENIPRVLPPSLGVTLDALCWKMPGIFSWLQKEGGLSEEEMCRTFNCGIGAVLVVEKTQAQDVLKEIQAVEDAWVIGEVTPHQTGSESVEVKNVTAALHRIEAQPQQYMSPAACDGETPAVQGGVRVAVLISGTGKNFFTTH</sequence>
<evidence type="ECO:0000313" key="10">
    <source>
        <dbReference type="Proteomes" id="UP000824782"/>
    </source>
</evidence>
<evidence type="ECO:0000259" key="8">
    <source>
        <dbReference type="Pfam" id="PF02769"/>
    </source>
</evidence>
<evidence type="ECO:0000256" key="1">
    <source>
        <dbReference type="ARBA" id="ARBA00004686"/>
    </source>
</evidence>
<organism evidence="9 10">
    <name type="scientific">Engystomops pustulosus</name>
    <name type="common">Tungara frog</name>
    <name type="synonym">Physalaemus pustulosus</name>
    <dbReference type="NCBI Taxonomy" id="76066"/>
    <lineage>
        <taxon>Eukaryota</taxon>
        <taxon>Metazoa</taxon>
        <taxon>Chordata</taxon>
        <taxon>Craniata</taxon>
        <taxon>Vertebrata</taxon>
        <taxon>Euteleostomi</taxon>
        <taxon>Amphibia</taxon>
        <taxon>Batrachia</taxon>
        <taxon>Anura</taxon>
        <taxon>Neobatrachia</taxon>
        <taxon>Hyloidea</taxon>
        <taxon>Leptodactylidae</taxon>
        <taxon>Leiuperinae</taxon>
        <taxon>Engystomops</taxon>
    </lineage>
</organism>
<comment type="pathway">
    <text evidence="1">Purine metabolism; IMP biosynthesis via de novo pathway; 5-amino-1-(5-phospho-D-ribosyl)imidazole from N(2)-formyl-N(1)-(5-phospho-D-ribosyl)glycinamide: step 2/2.</text>
</comment>
<dbReference type="Gene3D" id="3.30.1330.10">
    <property type="entry name" value="PurM-like, N-terminal domain"/>
    <property type="match status" value="1"/>
</dbReference>
<dbReference type="GO" id="GO:0004641">
    <property type="term" value="F:phosphoribosylformylglycinamidine cyclo-ligase activity"/>
    <property type="evidence" value="ECO:0007669"/>
    <property type="project" value="UniProtKB-EC"/>
</dbReference>